<proteinExistence type="predicted"/>
<dbReference type="Proteomes" id="UP001519460">
    <property type="component" value="Unassembled WGS sequence"/>
</dbReference>
<organism evidence="1 2">
    <name type="scientific">Batillaria attramentaria</name>
    <dbReference type="NCBI Taxonomy" id="370345"/>
    <lineage>
        <taxon>Eukaryota</taxon>
        <taxon>Metazoa</taxon>
        <taxon>Spiralia</taxon>
        <taxon>Lophotrochozoa</taxon>
        <taxon>Mollusca</taxon>
        <taxon>Gastropoda</taxon>
        <taxon>Caenogastropoda</taxon>
        <taxon>Sorbeoconcha</taxon>
        <taxon>Cerithioidea</taxon>
        <taxon>Batillariidae</taxon>
        <taxon>Batillaria</taxon>
    </lineage>
</organism>
<comment type="caution">
    <text evidence="1">The sequence shown here is derived from an EMBL/GenBank/DDBJ whole genome shotgun (WGS) entry which is preliminary data.</text>
</comment>
<sequence length="50" mass="5768">VGTAFAVKQELRLMCGTKRYPVVMHPYKKMAKEELDLIFCNTHEVALDEI</sequence>
<protein>
    <submittedName>
        <fullName evidence="1">Uncharacterized protein</fullName>
    </submittedName>
</protein>
<feature type="non-terminal residue" evidence="1">
    <location>
        <position position="1"/>
    </location>
</feature>
<dbReference type="EMBL" id="JACVVK020000067">
    <property type="protein sequence ID" value="KAK7496482.1"/>
    <property type="molecule type" value="Genomic_DNA"/>
</dbReference>
<evidence type="ECO:0000313" key="2">
    <source>
        <dbReference type="Proteomes" id="UP001519460"/>
    </source>
</evidence>
<name>A0ABD0LBZ1_9CAEN</name>
<reference evidence="1 2" key="1">
    <citation type="journal article" date="2023" name="Sci. Data">
        <title>Genome assembly of the Korean intertidal mud-creeper Batillaria attramentaria.</title>
        <authorList>
            <person name="Patra A.K."/>
            <person name="Ho P.T."/>
            <person name="Jun S."/>
            <person name="Lee S.J."/>
            <person name="Kim Y."/>
            <person name="Won Y.J."/>
        </authorList>
    </citation>
    <scope>NUCLEOTIDE SEQUENCE [LARGE SCALE GENOMIC DNA]</scope>
    <source>
        <strain evidence="1">Wonlab-2016</strain>
    </source>
</reference>
<gene>
    <name evidence="1" type="ORF">BaRGS_00012404</name>
</gene>
<keyword evidence="2" id="KW-1185">Reference proteome</keyword>
<dbReference type="AlphaFoldDB" id="A0ABD0LBZ1"/>
<evidence type="ECO:0000313" key="1">
    <source>
        <dbReference type="EMBL" id="KAK7496482.1"/>
    </source>
</evidence>
<accession>A0ABD0LBZ1</accession>